<dbReference type="InterPro" id="IPR052585">
    <property type="entry name" value="Lipid_raft_assoc_Zn_ADH"/>
</dbReference>
<sequence>MRSGYGRSIFEPLLPLILGRDVSGEVAAIGASVSSLVVGQEVFGALHPTAVRGTYADYVVLSEDELTPKPPSVTHVFIFSLLLLLTLYFCSQRLLVLGGGGAVGLAAIQLGVAVGCSVSATCGSQSIERVLAVGAEQAIDYTAEVNAVAIKGQFDAVIDTIGVPETERTGINLLKKGGHYMTLQVNANSHYRMSFCRIAIVKAADAEGLHEIRRLSGAGKLKIPVEKTFSIAEVRKAHEMKEKRIIPGKPRISKRLQQRTVPTPNEHHRGATAAVGGPRRRLRPPPTFPPPRRRPRRGPRTPRVSPRPFAPLSVYHHRVLGHHPPHDPLTGVARGRGGGRSIETATWTRRPPLAGEQRSRG</sequence>
<gene>
    <name evidence="3" type="ORF">B296_00031635</name>
</gene>
<dbReference type="EMBL" id="AMZH03020629">
    <property type="protein sequence ID" value="RRT38985.1"/>
    <property type="molecule type" value="Genomic_DNA"/>
</dbReference>
<dbReference type="SMART" id="SM00829">
    <property type="entry name" value="PKS_ER"/>
    <property type="match status" value="1"/>
</dbReference>
<evidence type="ECO:0000313" key="3">
    <source>
        <dbReference type="EMBL" id="RRT38985.1"/>
    </source>
</evidence>
<evidence type="ECO:0000259" key="2">
    <source>
        <dbReference type="SMART" id="SM00829"/>
    </source>
</evidence>
<dbReference type="Gene3D" id="3.90.180.10">
    <property type="entry name" value="Medium-chain alcohol dehydrogenases, catalytic domain"/>
    <property type="match status" value="1"/>
</dbReference>
<feature type="compositionally biased region" description="Basic residues" evidence="1">
    <location>
        <begin position="291"/>
        <end position="300"/>
    </location>
</feature>
<dbReference type="PANTHER" id="PTHR43482:SF1">
    <property type="entry name" value="PROTEIN AST1-RELATED"/>
    <property type="match status" value="1"/>
</dbReference>
<dbReference type="SUPFAM" id="SSF50129">
    <property type="entry name" value="GroES-like"/>
    <property type="match status" value="1"/>
</dbReference>
<comment type="caution">
    <text evidence="3">The sequence shown here is derived from an EMBL/GenBank/DDBJ whole genome shotgun (WGS) entry which is preliminary data.</text>
</comment>
<accession>A0A426XHM1</accession>
<dbReference type="InterPro" id="IPR011032">
    <property type="entry name" value="GroES-like_sf"/>
</dbReference>
<dbReference type="InterPro" id="IPR020843">
    <property type="entry name" value="ER"/>
</dbReference>
<dbReference type="Proteomes" id="UP000287651">
    <property type="component" value="Unassembled WGS sequence"/>
</dbReference>
<dbReference type="Pfam" id="PF13602">
    <property type="entry name" value="ADH_zinc_N_2"/>
    <property type="match status" value="1"/>
</dbReference>
<dbReference type="SUPFAM" id="SSF51735">
    <property type="entry name" value="NAD(P)-binding Rossmann-fold domains"/>
    <property type="match status" value="1"/>
</dbReference>
<dbReference type="InterPro" id="IPR036291">
    <property type="entry name" value="NAD(P)-bd_dom_sf"/>
</dbReference>
<name>A0A426XHM1_ENSVE</name>
<evidence type="ECO:0000313" key="4">
    <source>
        <dbReference type="Proteomes" id="UP000287651"/>
    </source>
</evidence>
<dbReference type="AlphaFoldDB" id="A0A426XHM1"/>
<protein>
    <recommendedName>
        <fullName evidence="2">Enoyl reductase (ER) domain-containing protein</fullName>
    </recommendedName>
</protein>
<proteinExistence type="predicted"/>
<dbReference type="PANTHER" id="PTHR43482">
    <property type="entry name" value="PROTEIN AST1-RELATED"/>
    <property type="match status" value="1"/>
</dbReference>
<evidence type="ECO:0000256" key="1">
    <source>
        <dbReference type="SAM" id="MobiDB-lite"/>
    </source>
</evidence>
<dbReference type="InterPro" id="IPR013154">
    <property type="entry name" value="ADH-like_N"/>
</dbReference>
<dbReference type="GO" id="GO:0016491">
    <property type="term" value="F:oxidoreductase activity"/>
    <property type="evidence" value="ECO:0007669"/>
    <property type="project" value="InterPro"/>
</dbReference>
<dbReference type="Gene3D" id="3.40.50.720">
    <property type="entry name" value="NAD(P)-binding Rossmann-like Domain"/>
    <property type="match status" value="1"/>
</dbReference>
<dbReference type="Pfam" id="PF08240">
    <property type="entry name" value="ADH_N"/>
    <property type="match status" value="1"/>
</dbReference>
<feature type="region of interest" description="Disordered" evidence="1">
    <location>
        <begin position="243"/>
        <end position="361"/>
    </location>
</feature>
<reference evidence="3 4" key="1">
    <citation type="journal article" date="2014" name="Agronomy (Basel)">
        <title>A Draft Genome Sequence for Ensete ventricosum, the Drought-Tolerant Tree Against Hunger.</title>
        <authorList>
            <person name="Harrison J."/>
            <person name="Moore K.A."/>
            <person name="Paszkiewicz K."/>
            <person name="Jones T."/>
            <person name="Grant M."/>
            <person name="Ambacheew D."/>
            <person name="Muzemil S."/>
            <person name="Studholme D.J."/>
        </authorList>
    </citation>
    <scope>NUCLEOTIDE SEQUENCE [LARGE SCALE GENOMIC DNA]</scope>
</reference>
<feature type="domain" description="Enoyl reductase (ER)" evidence="2">
    <location>
        <begin position="6"/>
        <end position="246"/>
    </location>
</feature>
<organism evidence="3 4">
    <name type="scientific">Ensete ventricosum</name>
    <name type="common">Abyssinian banana</name>
    <name type="synonym">Musa ensete</name>
    <dbReference type="NCBI Taxonomy" id="4639"/>
    <lineage>
        <taxon>Eukaryota</taxon>
        <taxon>Viridiplantae</taxon>
        <taxon>Streptophyta</taxon>
        <taxon>Embryophyta</taxon>
        <taxon>Tracheophyta</taxon>
        <taxon>Spermatophyta</taxon>
        <taxon>Magnoliopsida</taxon>
        <taxon>Liliopsida</taxon>
        <taxon>Zingiberales</taxon>
        <taxon>Musaceae</taxon>
        <taxon>Ensete</taxon>
    </lineage>
</organism>